<protein>
    <recommendedName>
        <fullName evidence="5">DUF255 domain-containing protein</fullName>
    </recommendedName>
</protein>
<keyword evidence="2" id="KW-0732">Signal</keyword>
<dbReference type="EMBL" id="JAGQHR010000322">
    <property type="protein sequence ID" value="MCA9728200.1"/>
    <property type="molecule type" value="Genomic_DNA"/>
</dbReference>
<feature type="compositionally biased region" description="Polar residues" evidence="1">
    <location>
        <begin position="30"/>
        <end position="42"/>
    </location>
</feature>
<evidence type="ECO:0000313" key="4">
    <source>
        <dbReference type="Proteomes" id="UP000697710"/>
    </source>
</evidence>
<evidence type="ECO:0000256" key="2">
    <source>
        <dbReference type="SAM" id="SignalP"/>
    </source>
</evidence>
<feature type="chain" id="PRO_5037948327" description="DUF255 domain-containing protein" evidence="2">
    <location>
        <begin position="27"/>
        <end position="78"/>
    </location>
</feature>
<dbReference type="Proteomes" id="UP000697710">
    <property type="component" value="Unassembled WGS sequence"/>
</dbReference>
<organism evidence="3 4">
    <name type="scientific">Eiseniibacteriota bacterium</name>
    <dbReference type="NCBI Taxonomy" id="2212470"/>
    <lineage>
        <taxon>Bacteria</taxon>
        <taxon>Candidatus Eiseniibacteriota</taxon>
    </lineage>
</organism>
<evidence type="ECO:0008006" key="5">
    <source>
        <dbReference type="Google" id="ProtNLM"/>
    </source>
</evidence>
<sequence>MKTFVLVRWTLLAVWGALVVSCGPSAETGDGSSTRETAQANPASAGPVLPWQPNDYATALAEARTRNVPIFVEAWAPW</sequence>
<feature type="region of interest" description="Disordered" evidence="1">
    <location>
        <begin position="25"/>
        <end position="49"/>
    </location>
</feature>
<dbReference type="AlphaFoldDB" id="A0A956RPU2"/>
<proteinExistence type="predicted"/>
<feature type="signal peptide" evidence="2">
    <location>
        <begin position="1"/>
        <end position="26"/>
    </location>
</feature>
<reference evidence="3" key="2">
    <citation type="journal article" date="2021" name="Microbiome">
        <title>Successional dynamics and alternative stable states in a saline activated sludge microbial community over 9 years.</title>
        <authorList>
            <person name="Wang Y."/>
            <person name="Ye J."/>
            <person name="Ju F."/>
            <person name="Liu L."/>
            <person name="Boyd J.A."/>
            <person name="Deng Y."/>
            <person name="Parks D.H."/>
            <person name="Jiang X."/>
            <person name="Yin X."/>
            <person name="Woodcroft B.J."/>
            <person name="Tyson G.W."/>
            <person name="Hugenholtz P."/>
            <person name="Polz M.F."/>
            <person name="Zhang T."/>
        </authorList>
    </citation>
    <scope>NUCLEOTIDE SEQUENCE</scope>
    <source>
        <strain evidence="3">HKST-UBA01</strain>
    </source>
</reference>
<gene>
    <name evidence="3" type="ORF">KC729_10985</name>
</gene>
<evidence type="ECO:0000256" key="1">
    <source>
        <dbReference type="SAM" id="MobiDB-lite"/>
    </source>
</evidence>
<evidence type="ECO:0000313" key="3">
    <source>
        <dbReference type="EMBL" id="MCA9728200.1"/>
    </source>
</evidence>
<accession>A0A956RPU2</accession>
<reference evidence="3" key="1">
    <citation type="submission" date="2020-04" db="EMBL/GenBank/DDBJ databases">
        <authorList>
            <person name="Zhang T."/>
        </authorList>
    </citation>
    <scope>NUCLEOTIDE SEQUENCE</scope>
    <source>
        <strain evidence="3">HKST-UBA01</strain>
    </source>
</reference>
<comment type="caution">
    <text evidence="3">The sequence shown here is derived from an EMBL/GenBank/DDBJ whole genome shotgun (WGS) entry which is preliminary data.</text>
</comment>
<name>A0A956RPU2_UNCEI</name>
<dbReference type="PROSITE" id="PS51257">
    <property type="entry name" value="PROKAR_LIPOPROTEIN"/>
    <property type="match status" value="1"/>
</dbReference>